<dbReference type="Gene3D" id="2.60.40.3500">
    <property type="match status" value="1"/>
</dbReference>
<dbReference type="Pfam" id="PF01520">
    <property type="entry name" value="Amidase_3"/>
    <property type="match status" value="1"/>
</dbReference>
<evidence type="ECO:0000256" key="3">
    <source>
        <dbReference type="SAM" id="SignalP"/>
    </source>
</evidence>
<sequence length="639" mass="69417">MRLYWLLPSCLSLFLVTSPAFAAKLVSWRFDTNQNRLDFRTDDGVQPKAQLLANPSRLVIDLPGTTFGRPTVTQQLAGALRSLRVGQFEGNVTRLVIELDPGYTLDPEQVVFQGASPSQWSVQLPKPQRVSQLPNSSARPTLVNPSFSSIRPTSPSKPTLGNLSPSSGFNRSLTSQAAASPGGSVAEIEDIQVTNDGFFLRTNGDRPSIIKVKRSSDRRNITFDIQGATISRSLSSPESRVNRYGVSRILLSQVDTSPSVVRVTMNVTKESPDWQASVSGFGGIVLLPQGTTAGSIESPTLAGNQPSPFNPPTRTVPTTPTTRRDGEVATIQSVELSGTQLFIRADRSVKFTGKWDGSAGAYRITIPSATLAERVKGPTLDAKTMVRRVRLVQQDPRTVVILVQPGDGVQIGELNQLTDQLLALQLQRGRFSSVLPRPDTIPVPAPETNNPPEFSPRPRNGRLVVVVDAGHGGKDPGAIGVGGLKEVDVILPIARQVEALLERQGVQVVMTRKDDYFVDLQPRVTMAERANADLFVSIHANSIGGRPDVQGVETYYYSSGGRLARSIHNSILQATDAKDRGVRQARFYVLRKSSMPSVLVEVGFVTNRQEAAKLGSPDYQSQMAQAIARGILQYIQQNL</sequence>
<reference evidence="5 6" key="1">
    <citation type="submission" date="2022-04" db="EMBL/GenBank/DDBJ databases">
        <title>Positive selection, recombination, and allopatry shape intraspecific diversity of widespread and dominant cyanobacteria.</title>
        <authorList>
            <person name="Wei J."/>
            <person name="Shu W."/>
            <person name="Hu C."/>
        </authorList>
    </citation>
    <scope>NUCLEOTIDE SEQUENCE [LARGE SCALE GENOMIC DNA]</scope>
    <source>
        <strain evidence="5 6">GB2-A5</strain>
    </source>
</reference>
<evidence type="ECO:0000313" key="5">
    <source>
        <dbReference type="EMBL" id="MEP0866089.1"/>
    </source>
</evidence>
<keyword evidence="3" id="KW-0732">Signal</keyword>
<dbReference type="InterPro" id="IPR050695">
    <property type="entry name" value="N-acetylmuramoyl_amidase_3"/>
</dbReference>
<dbReference type="InterPro" id="IPR002508">
    <property type="entry name" value="MurNAc-LAA_cat"/>
</dbReference>
<feature type="chain" id="PRO_5045492434" evidence="3">
    <location>
        <begin position="23"/>
        <end position="639"/>
    </location>
</feature>
<dbReference type="EMBL" id="JAMPKK010000037">
    <property type="protein sequence ID" value="MEP0866089.1"/>
    <property type="molecule type" value="Genomic_DNA"/>
</dbReference>
<feature type="region of interest" description="Disordered" evidence="2">
    <location>
        <begin position="122"/>
        <end position="181"/>
    </location>
</feature>
<feature type="compositionally biased region" description="Polar residues" evidence="2">
    <location>
        <begin position="129"/>
        <end position="178"/>
    </location>
</feature>
<evidence type="ECO:0000256" key="1">
    <source>
        <dbReference type="ARBA" id="ARBA00022801"/>
    </source>
</evidence>
<dbReference type="Proteomes" id="UP001442494">
    <property type="component" value="Unassembled WGS sequence"/>
</dbReference>
<evidence type="ECO:0000256" key="2">
    <source>
        <dbReference type="SAM" id="MobiDB-lite"/>
    </source>
</evidence>
<dbReference type="SUPFAM" id="SSF53187">
    <property type="entry name" value="Zn-dependent exopeptidases"/>
    <property type="match status" value="1"/>
</dbReference>
<dbReference type="RefSeq" id="WP_190423699.1">
    <property type="nucleotide sequence ID" value="NZ_JAMPKK010000037.1"/>
</dbReference>
<dbReference type="SMART" id="SM00646">
    <property type="entry name" value="Ami_3"/>
    <property type="match status" value="1"/>
</dbReference>
<feature type="region of interest" description="Disordered" evidence="2">
    <location>
        <begin position="301"/>
        <end position="322"/>
    </location>
</feature>
<dbReference type="Gene3D" id="3.40.630.40">
    <property type="entry name" value="Zn-dependent exopeptidases"/>
    <property type="match status" value="1"/>
</dbReference>
<dbReference type="PANTHER" id="PTHR30404">
    <property type="entry name" value="N-ACETYLMURAMOYL-L-ALANINE AMIDASE"/>
    <property type="match status" value="1"/>
</dbReference>
<proteinExistence type="predicted"/>
<comment type="caution">
    <text evidence="5">The sequence shown here is derived from an EMBL/GenBank/DDBJ whole genome shotgun (WGS) entry which is preliminary data.</text>
</comment>
<keyword evidence="6" id="KW-1185">Reference proteome</keyword>
<organism evidence="5 6">
    <name type="scientific">Funiculus sociatus GB2-A5</name>
    <dbReference type="NCBI Taxonomy" id="2933946"/>
    <lineage>
        <taxon>Bacteria</taxon>
        <taxon>Bacillati</taxon>
        <taxon>Cyanobacteriota</taxon>
        <taxon>Cyanophyceae</taxon>
        <taxon>Coleofasciculales</taxon>
        <taxon>Coleofasciculaceae</taxon>
        <taxon>Funiculus</taxon>
    </lineage>
</organism>
<dbReference type="PANTHER" id="PTHR30404:SF0">
    <property type="entry name" value="N-ACETYLMURAMOYL-L-ALANINE AMIDASE AMIC"/>
    <property type="match status" value="1"/>
</dbReference>
<feature type="domain" description="MurNAc-LAA" evidence="4">
    <location>
        <begin position="524"/>
        <end position="632"/>
    </location>
</feature>
<feature type="signal peptide" evidence="3">
    <location>
        <begin position="1"/>
        <end position="22"/>
    </location>
</feature>
<accession>A0ABV0JRL3</accession>
<keyword evidence="1" id="KW-0378">Hydrolase</keyword>
<protein>
    <submittedName>
        <fullName evidence="5">N-acetylmuramoyl-L-alanine amidase</fullName>
    </submittedName>
</protein>
<feature type="compositionally biased region" description="Low complexity" evidence="2">
    <location>
        <begin position="312"/>
        <end position="321"/>
    </location>
</feature>
<name>A0ABV0JRL3_9CYAN</name>
<dbReference type="Pfam" id="PF11741">
    <property type="entry name" value="AMIN"/>
    <property type="match status" value="1"/>
</dbReference>
<evidence type="ECO:0000313" key="6">
    <source>
        <dbReference type="Proteomes" id="UP001442494"/>
    </source>
</evidence>
<dbReference type="InterPro" id="IPR021731">
    <property type="entry name" value="AMIN_dom"/>
</dbReference>
<gene>
    <name evidence="5" type="ORF">NDI37_16615</name>
</gene>
<dbReference type="CDD" id="cd02696">
    <property type="entry name" value="MurNAc-LAA"/>
    <property type="match status" value="1"/>
</dbReference>
<evidence type="ECO:0000259" key="4">
    <source>
        <dbReference type="SMART" id="SM00646"/>
    </source>
</evidence>
<feature type="region of interest" description="Disordered" evidence="2">
    <location>
        <begin position="437"/>
        <end position="459"/>
    </location>
</feature>